<keyword evidence="2" id="KW-1185">Reference proteome</keyword>
<gene>
    <name evidence="1" type="ORF">AN963_15555</name>
</gene>
<organism evidence="1 2">
    <name type="scientific">Brevibacillus choshinensis</name>
    <dbReference type="NCBI Taxonomy" id="54911"/>
    <lineage>
        <taxon>Bacteria</taxon>
        <taxon>Bacillati</taxon>
        <taxon>Bacillota</taxon>
        <taxon>Bacilli</taxon>
        <taxon>Bacillales</taxon>
        <taxon>Paenibacillaceae</taxon>
        <taxon>Brevibacillus</taxon>
    </lineage>
</organism>
<evidence type="ECO:0000313" key="1">
    <source>
        <dbReference type="EMBL" id="KQL47265.1"/>
    </source>
</evidence>
<accession>A0ABR5N9J1</accession>
<name>A0ABR5N9J1_BRECH</name>
<dbReference type="EMBL" id="LJJB01000010">
    <property type="protein sequence ID" value="KQL47265.1"/>
    <property type="molecule type" value="Genomic_DNA"/>
</dbReference>
<dbReference type="Gene3D" id="3.90.1720.10">
    <property type="entry name" value="endopeptidase domain like (from Nostoc punctiforme)"/>
    <property type="match status" value="1"/>
</dbReference>
<protein>
    <recommendedName>
        <fullName evidence="3">Permuted papain-like amidase enzyme, YaeF/YiiX, C92 family</fullName>
    </recommendedName>
</protein>
<evidence type="ECO:0000313" key="2">
    <source>
        <dbReference type="Proteomes" id="UP000051063"/>
    </source>
</evidence>
<sequence length="177" mass="19907">MVDKENHIYIVLSDTGTWFTKIIQLYTKAPLNHASIAFDPELNEVYSFGRKNPMNPFVGGFVKEDMRGGLFKDATFAVYRCSMSESQFLTIRNIVQHIERESHLYKYNLPGLLGVMMNIPVAPERAYFCSQFVASVFEQAGARLVPKCAALTTPSDLERSGALELMFRGRSNLPVSA</sequence>
<comment type="caution">
    <text evidence="1">The sequence shown here is derived from an EMBL/GenBank/DDBJ whole genome shotgun (WGS) entry which is preliminary data.</text>
</comment>
<dbReference type="SUPFAM" id="SSF54001">
    <property type="entry name" value="Cysteine proteinases"/>
    <property type="match status" value="1"/>
</dbReference>
<dbReference type="Proteomes" id="UP000051063">
    <property type="component" value="Unassembled WGS sequence"/>
</dbReference>
<proteinExistence type="predicted"/>
<evidence type="ECO:0008006" key="3">
    <source>
        <dbReference type="Google" id="ProtNLM"/>
    </source>
</evidence>
<reference evidence="1 2" key="1">
    <citation type="submission" date="2015-09" db="EMBL/GenBank/DDBJ databases">
        <title>Genome sequencing project for genomic taxonomy and phylogenomics of Bacillus-like bacteria.</title>
        <authorList>
            <person name="Liu B."/>
            <person name="Wang J."/>
            <person name="Zhu Y."/>
            <person name="Liu G."/>
            <person name="Chen Q."/>
            <person name="Chen Z."/>
            <person name="Lan J."/>
            <person name="Che J."/>
            <person name="Ge C."/>
            <person name="Shi H."/>
            <person name="Pan Z."/>
            <person name="Liu X."/>
        </authorList>
    </citation>
    <scope>NUCLEOTIDE SEQUENCE [LARGE SCALE GENOMIC DNA]</scope>
    <source>
        <strain evidence="1 2">DSM 8552</strain>
    </source>
</reference>
<dbReference type="InterPro" id="IPR038765">
    <property type="entry name" value="Papain-like_cys_pep_sf"/>
</dbReference>